<organism evidence="2 3">
    <name type="scientific">Marivirga tractuosa (strain ATCC 23168 / DSM 4126 / NBRC 15989 / NCIMB 1408 / VKM B-1430 / H-43)</name>
    <name type="common">Microscilla tractuosa</name>
    <name type="synonym">Flexibacter tractuosus</name>
    <dbReference type="NCBI Taxonomy" id="643867"/>
    <lineage>
        <taxon>Bacteria</taxon>
        <taxon>Pseudomonadati</taxon>
        <taxon>Bacteroidota</taxon>
        <taxon>Cytophagia</taxon>
        <taxon>Cytophagales</taxon>
        <taxon>Marivirgaceae</taxon>
        <taxon>Marivirga</taxon>
    </lineage>
</organism>
<dbReference type="STRING" id="643867.Ftrac_1905"/>
<dbReference type="PANTHER" id="PTHR37947:SF1">
    <property type="entry name" value="BLL2462 PROTEIN"/>
    <property type="match status" value="1"/>
</dbReference>
<keyword evidence="1" id="KW-1133">Transmembrane helix</keyword>
<feature type="transmembrane region" description="Helical" evidence="1">
    <location>
        <begin position="668"/>
        <end position="684"/>
    </location>
</feature>
<feature type="transmembrane region" description="Helical" evidence="1">
    <location>
        <begin position="6"/>
        <end position="24"/>
    </location>
</feature>
<evidence type="ECO:0000313" key="3">
    <source>
        <dbReference type="Proteomes" id="UP000008720"/>
    </source>
</evidence>
<name>E4TST1_MARTH</name>
<feature type="transmembrane region" description="Helical" evidence="1">
    <location>
        <begin position="36"/>
        <end position="57"/>
    </location>
</feature>
<dbReference type="HOGENOM" id="CLU_025060_0_0_10"/>
<dbReference type="EMBL" id="CP002349">
    <property type="protein sequence ID" value="ADR21891.1"/>
    <property type="molecule type" value="Genomic_DNA"/>
</dbReference>
<keyword evidence="3" id="KW-1185">Reference proteome</keyword>
<dbReference type="eggNOG" id="COG2304">
    <property type="taxonomic scope" value="Bacteria"/>
</dbReference>
<dbReference type="OrthoDB" id="9763076at2"/>
<keyword evidence="1" id="KW-0472">Membrane</keyword>
<evidence type="ECO:0000313" key="2">
    <source>
        <dbReference type="EMBL" id="ADR21891.1"/>
    </source>
</evidence>
<dbReference type="KEGG" id="mtt:Ftrac_1905"/>
<dbReference type="RefSeq" id="WP_013454034.1">
    <property type="nucleotide sequence ID" value="NC_014759.1"/>
</dbReference>
<proteinExistence type="predicted"/>
<dbReference type="Proteomes" id="UP000008720">
    <property type="component" value="Chromosome"/>
</dbReference>
<reference evidence="2 3" key="1">
    <citation type="journal article" date="2011" name="Stand. Genomic Sci.">
        <title>Complete genome sequence of Marivirga tractuosa type strain (H-43).</title>
        <authorList>
            <person name="Pagani I."/>
            <person name="Chertkov O."/>
            <person name="Lapidus A."/>
            <person name="Lucas S."/>
            <person name="Del Rio T.G."/>
            <person name="Tice H."/>
            <person name="Copeland A."/>
            <person name="Cheng J.F."/>
            <person name="Nolan M."/>
            <person name="Saunders E."/>
            <person name="Pitluck S."/>
            <person name="Held B."/>
            <person name="Goodwin L."/>
            <person name="Liolios K."/>
            <person name="Ovchinikova G."/>
            <person name="Ivanova N."/>
            <person name="Mavromatis K."/>
            <person name="Pati A."/>
            <person name="Chen A."/>
            <person name="Palaniappan K."/>
            <person name="Land M."/>
            <person name="Hauser L."/>
            <person name="Jeffries C.D."/>
            <person name="Detter J.C."/>
            <person name="Han C."/>
            <person name="Tapia R."/>
            <person name="Ngatchou-Djao O.D."/>
            <person name="Rohde M."/>
            <person name="Goker M."/>
            <person name="Spring S."/>
            <person name="Sikorski J."/>
            <person name="Woyke T."/>
            <person name="Bristow J."/>
            <person name="Eisen J.A."/>
            <person name="Markowitz V."/>
            <person name="Hugenholtz P."/>
            <person name="Klenk H.P."/>
            <person name="Kyrpides N.C."/>
        </authorList>
    </citation>
    <scope>NUCLEOTIDE SEQUENCE [LARGE SCALE GENOMIC DNA]</scope>
    <source>
        <strain evidence="3">ATCC 23168 / DSM 4126 / NBRC 15989 / NCIMB 1408 / VKM B-1430 / H-43</strain>
    </source>
</reference>
<protein>
    <recommendedName>
        <fullName evidence="4">VWA domain-containing protein</fullName>
    </recommendedName>
</protein>
<evidence type="ECO:0008006" key="4">
    <source>
        <dbReference type="Google" id="ProtNLM"/>
    </source>
</evidence>
<accession>E4TST1</accession>
<gene>
    <name evidence="2" type="ordered locus">Ftrac_1905</name>
</gene>
<evidence type="ECO:0000256" key="1">
    <source>
        <dbReference type="SAM" id="Phobius"/>
    </source>
</evidence>
<dbReference type="PANTHER" id="PTHR37947">
    <property type="entry name" value="BLL2462 PROTEIN"/>
    <property type="match status" value="1"/>
</dbReference>
<keyword evidence="1" id="KW-0812">Transmembrane</keyword>
<dbReference type="AlphaFoldDB" id="E4TST1"/>
<sequence length="691" mass="79628">MLKTAYSPYWLILCLVLGLAYAYLLYSRKKEPWTPVWNKVLFALRFLVVSLIGYLFLEPFLSIQKTTSEPSKIVFLWDDSESVDKSESGLQSYWQNLQALRIDLEKEKGVDIPVIDLDGNDLSGQDSIQNGRKTSPLNAAIKNVAENFDNDLISEVILFSDGIYNQGISPDYYAFPFQLSTVGLGDTTQKKDINLQQIRYNKVAYEGNQFPIEADILHSGFSGRNTRVFLRNNGEVIAQKTIQFENEQQVSTVQFLVDAKKTGFQDYKVEVEVLEDEFNAQNNTKNAYINIVEGKKNILLLAPYPHPDIKALSAAIEGNQNYDFTLAIAGISEDQIKNIEEYDLAILFHLPNIANSFDAEIRRLKISEMPLWFITGPKLNIRRHNELNESVNLTPSSESDEAFAVVNSNFDLFELSNEQQEVLGDLPPVSMPFAKHDFHPLSRELFLKRVGNVNTEEPVFVFYNNNDIRQATLLVQNFRIWRMVEFLNTQGHDFFDDWVMKSIRYLTAKNQKDRFKVFPKKEAFADNEKLEFQVEMYNEVYDRIYGIPVQLQLKSSEDSVFNYEFTPDRLKPDFVLGNLPGGIYEYTASTKIQGKGFESMGQFVVEEFDMESQNLQANFKLLERVADKNQGQFFNSSQTNELRDYLNAKEYSRVLSGESETVPLTQNIIPYLLIFILVFGEWFIRRYFGSY</sequence>